<dbReference type="PANTHER" id="PTHR34183">
    <property type="entry name" value="ENDOLYTIC PEPTIDOGLYCAN TRANSGLYCOSYLASE RLPA"/>
    <property type="match status" value="1"/>
</dbReference>
<dbReference type="PROSITE" id="PS51257">
    <property type="entry name" value="PROKAR_LIPOPROTEIN"/>
    <property type="match status" value="1"/>
</dbReference>
<dbReference type="GO" id="GO:0071555">
    <property type="term" value="P:cell wall organization"/>
    <property type="evidence" value="ECO:0007669"/>
    <property type="project" value="UniProtKB-KW"/>
</dbReference>
<gene>
    <name evidence="4" type="primary">rlpA</name>
    <name evidence="8" type="ORF">DAMNIGENAA_38370</name>
</gene>
<dbReference type="Pfam" id="PF03330">
    <property type="entry name" value="DPBB_1"/>
    <property type="match status" value="1"/>
</dbReference>
<feature type="chain" id="PRO_5040790740" description="Probable endolytic peptidoglycan transglycosylase RlpA" evidence="6">
    <location>
        <begin position="24"/>
        <end position="257"/>
    </location>
</feature>
<reference evidence="8" key="1">
    <citation type="submission" date="2022-12" db="EMBL/GenBank/DDBJ databases">
        <title>Reference genome sequencing for broad-spectrum identification of bacterial and archaeal isolates by mass spectrometry.</title>
        <authorList>
            <person name="Sekiguchi Y."/>
            <person name="Tourlousse D.M."/>
        </authorList>
    </citation>
    <scope>NUCLEOTIDE SEQUENCE</scope>
    <source>
        <strain evidence="8">ASRB1</strain>
    </source>
</reference>
<evidence type="ECO:0000256" key="1">
    <source>
        <dbReference type="ARBA" id="ARBA00022729"/>
    </source>
</evidence>
<keyword evidence="4" id="KW-0449">Lipoprotein</keyword>
<evidence type="ECO:0000313" key="9">
    <source>
        <dbReference type="Proteomes" id="UP001144372"/>
    </source>
</evidence>
<dbReference type="InterPro" id="IPR034718">
    <property type="entry name" value="RlpA"/>
</dbReference>
<sequence length="257" mass="29174">METPCKRHGWIWLFLMLFMASCAERPPAPPAPYPGSTIRTQRPYQIKGIWYYPIPSAEGYVEDGIASWYGSDFHGKPTSCGETYDMNAMTAAHKTLPLGTYVKVTHLDTNRSIIVRVNDRGPFVAGRIIDLSCRAAQELGTAQKGLARVRVEAVQVAAEEHMGQNTYWKVNPMPSLRYGNFMIQIGAFREQANAYRLREKMVKGGQEIQVYPYNDGGDQYYRVQVGVYKDLVLARREMERLRQSGFNDAFVVAMEDK</sequence>
<evidence type="ECO:0000259" key="7">
    <source>
        <dbReference type="PROSITE" id="PS51724"/>
    </source>
</evidence>
<dbReference type="Gene3D" id="2.40.40.10">
    <property type="entry name" value="RlpA-like domain"/>
    <property type="match status" value="1"/>
</dbReference>
<organism evidence="8 9">
    <name type="scientific">Desulforhabdus amnigena</name>
    <dbReference type="NCBI Taxonomy" id="40218"/>
    <lineage>
        <taxon>Bacteria</taxon>
        <taxon>Pseudomonadati</taxon>
        <taxon>Thermodesulfobacteriota</taxon>
        <taxon>Syntrophobacteria</taxon>
        <taxon>Syntrophobacterales</taxon>
        <taxon>Syntrophobacteraceae</taxon>
        <taxon>Desulforhabdus</taxon>
    </lineage>
</organism>
<dbReference type="GO" id="GO:0000270">
    <property type="term" value="P:peptidoglycan metabolic process"/>
    <property type="evidence" value="ECO:0007669"/>
    <property type="project" value="UniProtKB-UniRule"/>
</dbReference>
<keyword evidence="1 6" id="KW-0732">Signal</keyword>
<dbReference type="InterPro" id="IPR036680">
    <property type="entry name" value="SPOR-like_sf"/>
</dbReference>
<evidence type="ECO:0000313" key="8">
    <source>
        <dbReference type="EMBL" id="GLI36404.1"/>
    </source>
</evidence>
<feature type="domain" description="SPOR" evidence="7">
    <location>
        <begin position="175"/>
        <end position="254"/>
    </location>
</feature>
<keyword evidence="9" id="KW-1185">Reference proteome</keyword>
<keyword evidence="2 4" id="KW-0456">Lyase</keyword>
<dbReference type="GO" id="GO:0042834">
    <property type="term" value="F:peptidoglycan binding"/>
    <property type="evidence" value="ECO:0007669"/>
    <property type="project" value="InterPro"/>
</dbReference>
<comment type="subcellular location">
    <subcellularLocation>
        <location evidence="4">Cell membrane</location>
        <topology evidence="4">Lipid-anchor</topology>
    </subcellularLocation>
</comment>
<dbReference type="EC" id="4.2.2.-" evidence="4"/>
<feature type="signal peptide" evidence="6">
    <location>
        <begin position="1"/>
        <end position="23"/>
    </location>
</feature>
<proteinExistence type="inferred from homology"/>
<evidence type="ECO:0000256" key="6">
    <source>
        <dbReference type="SAM" id="SignalP"/>
    </source>
</evidence>
<dbReference type="GO" id="GO:0005886">
    <property type="term" value="C:plasma membrane"/>
    <property type="evidence" value="ECO:0007669"/>
    <property type="project" value="UniProtKB-SubCell"/>
</dbReference>
<keyword evidence="3 4" id="KW-0961">Cell wall biogenesis/degradation</keyword>
<dbReference type="InterPro" id="IPR036908">
    <property type="entry name" value="RlpA-like_sf"/>
</dbReference>
<dbReference type="EMBL" id="BSDR01000001">
    <property type="protein sequence ID" value="GLI36404.1"/>
    <property type="molecule type" value="Genomic_DNA"/>
</dbReference>
<dbReference type="PANTHER" id="PTHR34183:SF1">
    <property type="entry name" value="ENDOLYTIC PEPTIDOGLYCAN TRANSGLYCOSYLASE RLPA"/>
    <property type="match status" value="1"/>
</dbReference>
<evidence type="ECO:0000256" key="2">
    <source>
        <dbReference type="ARBA" id="ARBA00023239"/>
    </source>
</evidence>
<dbReference type="InterPro" id="IPR007730">
    <property type="entry name" value="SPOR-like_dom"/>
</dbReference>
<keyword evidence="4" id="KW-0472">Membrane</keyword>
<evidence type="ECO:0000256" key="4">
    <source>
        <dbReference type="HAMAP-Rule" id="MF_02071"/>
    </source>
</evidence>
<dbReference type="InterPro" id="IPR009009">
    <property type="entry name" value="RlpA-like_DPBB"/>
</dbReference>
<dbReference type="HAMAP" id="MF_02071">
    <property type="entry name" value="RlpA"/>
    <property type="match status" value="1"/>
</dbReference>
<dbReference type="Proteomes" id="UP001144372">
    <property type="component" value="Unassembled WGS sequence"/>
</dbReference>
<dbReference type="Gene3D" id="3.30.70.1070">
    <property type="entry name" value="Sporulation related repeat"/>
    <property type="match status" value="1"/>
</dbReference>
<protein>
    <recommendedName>
        <fullName evidence="4">Probable endolytic peptidoglycan transglycosylase RlpA</fullName>
        <ecNumber evidence="4">4.2.2.-</ecNumber>
    </recommendedName>
</protein>
<dbReference type="SUPFAM" id="SSF50685">
    <property type="entry name" value="Barwin-like endoglucanases"/>
    <property type="match status" value="1"/>
</dbReference>
<dbReference type="NCBIfam" id="TIGR00413">
    <property type="entry name" value="rlpA"/>
    <property type="match status" value="1"/>
</dbReference>
<dbReference type="CDD" id="cd22268">
    <property type="entry name" value="DPBB_RlpA-like"/>
    <property type="match status" value="1"/>
</dbReference>
<dbReference type="InterPro" id="IPR012997">
    <property type="entry name" value="RplA"/>
</dbReference>
<comment type="caution">
    <text evidence="8">The sequence shown here is derived from an EMBL/GenBank/DDBJ whole genome shotgun (WGS) entry which is preliminary data.</text>
</comment>
<dbReference type="SUPFAM" id="SSF110997">
    <property type="entry name" value="Sporulation related repeat"/>
    <property type="match status" value="1"/>
</dbReference>
<comment type="function">
    <text evidence="4">Lytic transglycosylase with a strong preference for naked glycan strands that lack stem peptides.</text>
</comment>
<name>A0A9W6LAQ9_9BACT</name>
<accession>A0A9W6LAQ9</accession>
<dbReference type="AlphaFoldDB" id="A0A9W6LAQ9"/>
<dbReference type="RefSeq" id="WP_281796807.1">
    <property type="nucleotide sequence ID" value="NZ_BSDR01000001.1"/>
</dbReference>
<evidence type="ECO:0000256" key="3">
    <source>
        <dbReference type="ARBA" id="ARBA00023316"/>
    </source>
</evidence>
<dbReference type="GO" id="GO:0008932">
    <property type="term" value="F:lytic endotransglycosylase activity"/>
    <property type="evidence" value="ECO:0007669"/>
    <property type="project" value="UniProtKB-UniRule"/>
</dbReference>
<dbReference type="PROSITE" id="PS51724">
    <property type="entry name" value="SPOR"/>
    <property type="match status" value="1"/>
</dbReference>
<evidence type="ECO:0000256" key="5">
    <source>
        <dbReference type="RuleBase" id="RU003495"/>
    </source>
</evidence>
<keyword evidence="4" id="KW-1003">Cell membrane</keyword>
<comment type="similarity">
    <text evidence="4 5">Belongs to the RlpA family.</text>
</comment>
<keyword evidence="4" id="KW-0564">Palmitate</keyword>
<dbReference type="Pfam" id="PF05036">
    <property type="entry name" value="SPOR"/>
    <property type="match status" value="1"/>
</dbReference>